<proteinExistence type="predicted"/>
<keyword evidence="3" id="KW-1185">Reference proteome</keyword>
<gene>
    <name evidence="2" type="ORF">F511_44172</name>
</gene>
<dbReference type="EMBL" id="KV021305">
    <property type="protein sequence ID" value="KZV14218.1"/>
    <property type="molecule type" value="Genomic_DNA"/>
</dbReference>
<evidence type="ECO:0000313" key="2">
    <source>
        <dbReference type="EMBL" id="KZV14218.1"/>
    </source>
</evidence>
<name>A0A2Z6ZY47_9LAMI</name>
<dbReference type="Proteomes" id="UP000250235">
    <property type="component" value="Unassembled WGS sequence"/>
</dbReference>
<evidence type="ECO:0000313" key="3">
    <source>
        <dbReference type="Proteomes" id="UP000250235"/>
    </source>
</evidence>
<keyword evidence="1" id="KW-0812">Transmembrane</keyword>
<feature type="transmembrane region" description="Helical" evidence="1">
    <location>
        <begin position="41"/>
        <end position="58"/>
    </location>
</feature>
<reference evidence="2 3" key="1">
    <citation type="journal article" date="2015" name="Proc. Natl. Acad. Sci. U.S.A.">
        <title>The resurrection genome of Boea hygrometrica: A blueprint for survival of dehydration.</title>
        <authorList>
            <person name="Xiao L."/>
            <person name="Yang G."/>
            <person name="Zhang L."/>
            <person name="Yang X."/>
            <person name="Zhao S."/>
            <person name="Ji Z."/>
            <person name="Zhou Q."/>
            <person name="Hu M."/>
            <person name="Wang Y."/>
            <person name="Chen M."/>
            <person name="Xu Y."/>
            <person name="Jin H."/>
            <person name="Xiao X."/>
            <person name="Hu G."/>
            <person name="Bao F."/>
            <person name="Hu Y."/>
            <person name="Wan P."/>
            <person name="Li L."/>
            <person name="Deng X."/>
            <person name="Kuang T."/>
            <person name="Xiang C."/>
            <person name="Zhu J.K."/>
            <person name="Oliver M.J."/>
            <person name="He Y."/>
        </authorList>
    </citation>
    <scope>NUCLEOTIDE SEQUENCE [LARGE SCALE GENOMIC DNA]</scope>
    <source>
        <strain evidence="3">cv. XS01</strain>
    </source>
</reference>
<keyword evidence="1" id="KW-1133">Transmembrane helix</keyword>
<feature type="transmembrane region" description="Helical" evidence="1">
    <location>
        <begin position="7"/>
        <end position="29"/>
    </location>
</feature>
<accession>A0A2Z6ZY47</accession>
<keyword evidence="1" id="KW-0472">Membrane</keyword>
<organism evidence="2 3">
    <name type="scientific">Dorcoceras hygrometricum</name>
    <dbReference type="NCBI Taxonomy" id="472368"/>
    <lineage>
        <taxon>Eukaryota</taxon>
        <taxon>Viridiplantae</taxon>
        <taxon>Streptophyta</taxon>
        <taxon>Embryophyta</taxon>
        <taxon>Tracheophyta</taxon>
        <taxon>Spermatophyta</taxon>
        <taxon>Magnoliopsida</taxon>
        <taxon>eudicotyledons</taxon>
        <taxon>Gunneridae</taxon>
        <taxon>Pentapetalae</taxon>
        <taxon>asterids</taxon>
        <taxon>lamiids</taxon>
        <taxon>Lamiales</taxon>
        <taxon>Gesneriaceae</taxon>
        <taxon>Didymocarpoideae</taxon>
        <taxon>Trichosporeae</taxon>
        <taxon>Loxocarpinae</taxon>
        <taxon>Dorcoceras</taxon>
    </lineage>
</organism>
<evidence type="ECO:0008006" key="4">
    <source>
        <dbReference type="Google" id="ProtNLM"/>
    </source>
</evidence>
<sequence>MLEKQKPYIAVMFIQLSLAGLFLLAKLAISDSGMKPSVFVAYRQAFAFFTLAPFAFIFNEGPASTSLPWHAHLKIFIISSYG</sequence>
<dbReference type="AlphaFoldDB" id="A0A2Z6ZY47"/>
<evidence type="ECO:0000256" key="1">
    <source>
        <dbReference type="SAM" id="Phobius"/>
    </source>
</evidence>
<protein>
    <recommendedName>
        <fullName evidence="4">WAT1-related protein</fullName>
    </recommendedName>
</protein>